<proteinExistence type="predicted"/>
<protein>
    <submittedName>
        <fullName evidence="1">Uncharacterized protein</fullName>
    </submittedName>
</protein>
<organism evidence="1 2">
    <name type="scientific">Qipengyuania citrea LAMA 915</name>
    <dbReference type="NCBI Taxonomy" id="1306953"/>
    <lineage>
        <taxon>Bacteria</taxon>
        <taxon>Pseudomonadati</taxon>
        <taxon>Pseudomonadota</taxon>
        <taxon>Alphaproteobacteria</taxon>
        <taxon>Sphingomonadales</taxon>
        <taxon>Erythrobacteraceae</taxon>
        <taxon>Qipengyuania</taxon>
    </lineage>
</organism>
<evidence type="ECO:0000313" key="1">
    <source>
        <dbReference type="EMBL" id="KNH03443.1"/>
    </source>
</evidence>
<dbReference type="AlphaFoldDB" id="A0A0L1KHJ4"/>
<sequence>MINRSYLTQFLEGGARYLIAEDSYIAEDLRWAGFERNGSSERFTRRLD</sequence>
<dbReference type="PATRIC" id="fig|1306953.7.peg.1818"/>
<reference evidence="1" key="1">
    <citation type="submission" date="2015-02" db="EMBL/GenBank/DDBJ databases">
        <authorList>
            <person name="Chooi Y.-H."/>
        </authorList>
    </citation>
    <scope>NUCLEOTIDE SEQUENCE [LARGE SCALE GENOMIC DNA]</scope>
    <source>
        <strain evidence="1">LAMA 915</strain>
    </source>
</reference>
<evidence type="ECO:0000313" key="2">
    <source>
        <dbReference type="Proteomes" id="UP000037446"/>
    </source>
</evidence>
<accession>A0A0L1KHJ4</accession>
<dbReference type="Proteomes" id="UP000037446">
    <property type="component" value="Unassembled WGS sequence"/>
</dbReference>
<dbReference type="EMBL" id="JYNE01000009">
    <property type="protein sequence ID" value="KNH03443.1"/>
    <property type="molecule type" value="Genomic_DNA"/>
</dbReference>
<gene>
    <name evidence="1" type="ORF">J121_1772</name>
</gene>
<name>A0A0L1KHJ4_9SPHN</name>
<comment type="caution">
    <text evidence="1">The sequence shown here is derived from an EMBL/GenBank/DDBJ whole genome shotgun (WGS) entry which is preliminary data.</text>
</comment>